<dbReference type="EMBL" id="HBIM01012213">
    <property type="protein sequence ID" value="CAE0412776.1"/>
    <property type="molecule type" value="Transcribed_RNA"/>
</dbReference>
<name>A0A7S3P8E1_9STRA</name>
<accession>A0A7S3P8E1</accession>
<proteinExistence type="predicted"/>
<dbReference type="AlphaFoldDB" id="A0A7S3P8E1"/>
<reference evidence="1" key="1">
    <citation type="submission" date="2021-01" db="EMBL/GenBank/DDBJ databases">
        <authorList>
            <person name="Corre E."/>
            <person name="Pelletier E."/>
            <person name="Niang G."/>
            <person name="Scheremetjew M."/>
            <person name="Finn R."/>
            <person name="Kale V."/>
            <person name="Holt S."/>
            <person name="Cochrane G."/>
            <person name="Meng A."/>
            <person name="Brown T."/>
            <person name="Cohen L."/>
        </authorList>
    </citation>
    <scope>NUCLEOTIDE SEQUENCE</scope>
    <source>
        <strain evidence="1">CCMP127</strain>
    </source>
</reference>
<protein>
    <submittedName>
        <fullName evidence="1">Uncharacterized protein</fullName>
    </submittedName>
</protein>
<sequence>MQRPSRDSLERAVTHNQRVKIMSDAFLSGRIDLDTLDPDCAEEVIQIIRQQKTKRYSNTIHIDNWALLYDEEKCRATLKFISDCDFVFRRIIYSDVVSSLSEFKVMGEVFHKKQFKCFHGILGLF</sequence>
<gene>
    <name evidence="1" type="ORF">ACOF00016_LOCUS10037</name>
</gene>
<evidence type="ECO:0000313" key="1">
    <source>
        <dbReference type="EMBL" id="CAE0412776.1"/>
    </source>
</evidence>
<organism evidence="1">
    <name type="scientific">Amphora coffeiformis</name>
    <dbReference type="NCBI Taxonomy" id="265554"/>
    <lineage>
        <taxon>Eukaryota</taxon>
        <taxon>Sar</taxon>
        <taxon>Stramenopiles</taxon>
        <taxon>Ochrophyta</taxon>
        <taxon>Bacillariophyta</taxon>
        <taxon>Bacillariophyceae</taxon>
        <taxon>Bacillariophycidae</taxon>
        <taxon>Thalassiophysales</taxon>
        <taxon>Catenulaceae</taxon>
        <taxon>Amphora</taxon>
    </lineage>
</organism>